<dbReference type="Gene3D" id="1.10.530.10">
    <property type="match status" value="1"/>
</dbReference>
<gene>
    <name evidence="5" type="ORF">WDV06_35835</name>
</gene>
<dbReference type="EMBL" id="JBBDHD010000228">
    <property type="protein sequence ID" value="MFH7600433.1"/>
    <property type="molecule type" value="Genomic_DNA"/>
</dbReference>
<dbReference type="Proteomes" id="UP001610631">
    <property type="component" value="Unassembled WGS sequence"/>
</dbReference>
<evidence type="ECO:0000313" key="5">
    <source>
        <dbReference type="EMBL" id="MFH7600433.1"/>
    </source>
</evidence>
<evidence type="ECO:0000313" key="6">
    <source>
        <dbReference type="Proteomes" id="UP001610631"/>
    </source>
</evidence>
<comment type="similarity">
    <text evidence="1">Belongs to the transglycosylase family. Rpf subfamily.</text>
</comment>
<dbReference type="InterPro" id="IPR010618">
    <property type="entry name" value="RPF"/>
</dbReference>
<keyword evidence="3" id="KW-0732">Signal</keyword>
<comment type="caution">
    <text evidence="5">The sequence shown here is derived from an EMBL/GenBank/DDBJ whole genome shotgun (WGS) entry which is preliminary data.</text>
</comment>
<organism evidence="5 6">
    <name type="scientific">Streptomyces racemochromogenes</name>
    <dbReference type="NCBI Taxonomy" id="67353"/>
    <lineage>
        <taxon>Bacteria</taxon>
        <taxon>Bacillati</taxon>
        <taxon>Actinomycetota</taxon>
        <taxon>Actinomycetes</taxon>
        <taxon>Kitasatosporales</taxon>
        <taxon>Streptomycetaceae</taxon>
        <taxon>Streptomyces</taxon>
    </lineage>
</organism>
<dbReference type="InterPro" id="IPR023346">
    <property type="entry name" value="Lysozyme-like_dom_sf"/>
</dbReference>
<feature type="non-terminal residue" evidence="5">
    <location>
        <position position="163"/>
    </location>
</feature>
<name>A0ABW7PQ30_9ACTN</name>
<evidence type="ECO:0000256" key="3">
    <source>
        <dbReference type="SAM" id="SignalP"/>
    </source>
</evidence>
<accession>A0ABW7PQ30</accession>
<keyword evidence="2" id="KW-0378">Hydrolase</keyword>
<reference evidence="5 6" key="1">
    <citation type="submission" date="2024-03" db="EMBL/GenBank/DDBJ databases">
        <title>Whole genome sequencing of Streptomyces racemochromogenes, to identify antimicrobial biosynthetic gene clusters.</title>
        <authorList>
            <person name="Suryawanshi P."/>
            <person name="Krishnaraj P.U."/>
            <person name="Arun Y.P."/>
            <person name="Suryawanshi M.P."/>
            <person name="Rakshit O."/>
        </authorList>
    </citation>
    <scope>NUCLEOTIDE SEQUENCE [LARGE SCALE GENOMIC DNA]</scope>
    <source>
        <strain evidence="5 6">AUDT626</strain>
    </source>
</reference>
<keyword evidence="6" id="KW-1185">Reference proteome</keyword>
<evidence type="ECO:0000256" key="1">
    <source>
        <dbReference type="ARBA" id="ARBA00010830"/>
    </source>
</evidence>
<feature type="signal peptide" evidence="3">
    <location>
        <begin position="1"/>
        <end position="34"/>
    </location>
</feature>
<dbReference type="Pfam" id="PF06737">
    <property type="entry name" value="Transglycosylas"/>
    <property type="match status" value="1"/>
</dbReference>
<sequence length="163" mass="17029">MPKNKPTTRHTRPLLTLAISVAALTAASQGLAHAASVSTWDKVAQCESTGNWTVVSANGLYYGGLQISLPTWKAYGGTTYASRPDLATKKQQILIAEKILAGQGAGAWTCAPGTGLSTDHTKPYADSIGAYDPNTATFYESNDNVNVSGSARFGNPGWLPLAG</sequence>
<evidence type="ECO:0000256" key="2">
    <source>
        <dbReference type="ARBA" id="ARBA00022801"/>
    </source>
</evidence>
<evidence type="ECO:0000259" key="4">
    <source>
        <dbReference type="Pfam" id="PF06737"/>
    </source>
</evidence>
<feature type="domain" description="Resuscitation-promoting factor core lysozyme-like" evidence="4">
    <location>
        <begin position="35"/>
        <end position="110"/>
    </location>
</feature>
<protein>
    <submittedName>
        <fullName evidence="5">Transglycosylase family protein</fullName>
    </submittedName>
</protein>
<dbReference type="SUPFAM" id="SSF53955">
    <property type="entry name" value="Lysozyme-like"/>
    <property type="match status" value="1"/>
</dbReference>
<proteinExistence type="inferred from homology"/>
<dbReference type="CDD" id="cd13925">
    <property type="entry name" value="RPF"/>
    <property type="match status" value="1"/>
</dbReference>
<feature type="chain" id="PRO_5045616747" evidence="3">
    <location>
        <begin position="35"/>
        <end position="163"/>
    </location>
</feature>
<dbReference type="RefSeq" id="WP_395514001.1">
    <property type="nucleotide sequence ID" value="NZ_JBBDHD010000228.1"/>
</dbReference>